<sequence>MSGTGTAGRRQVLRGAVSTAAAGTATSAAVYLPTDSRLHLLRRATFGPTQASLDEPGHPRPRGLARPPLKPSTIDDAACDGYVGRLPSLTRPIWKVRDDYSGQNGTWALMNALVQATVTRAIWSKRRCSR</sequence>
<keyword evidence="2" id="KW-0472">Membrane</keyword>
<feature type="region of interest" description="Disordered" evidence="1">
    <location>
        <begin position="45"/>
        <end position="76"/>
    </location>
</feature>
<proteinExistence type="predicted"/>
<keyword evidence="2" id="KW-1133">Transmembrane helix</keyword>
<evidence type="ECO:0000256" key="1">
    <source>
        <dbReference type="SAM" id="MobiDB-lite"/>
    </source>
</evidence>
<comment type="caution">
    <text evidence="3">The sequence shown here is derived from an EMBL/GenBank/DDBJ whole genome shotgun (WGS) entry which is preliminary data.</text>
</comment>
<organism evidence="3 4">
    <name type="scientific">Angustibacter aerolatus</name>
    <dbReference type="NCBI Taxonomy" id="1162965"/>
    <lineage>
        <taxon>Bacteria</taxon>
        <taxon>Bacillati</taxon>
        <taxon>Actinomycetota</taxon>
        <taxon>Actinomycetes</taxon>
        <taxon>Kineosporiales</taxon>
        <taxon>Kineosporiaceae</taxon>
    </lineage>
</organism>
<reference evidence="4" key="1">
    <citation type="journal article" date="2019" name="Int. J. Syst. Evol. Microbiol.">
        <title>The Global Catalogue of Microorganisms (GCM) 10K type strain sequencing project: providing services to taxonomists for standard genome sequencing and annotation.</title>
        <authorList>
            <consortium name="The Broad Institute Genomics Platform"/>
            <consortium name="The Broad Institute Genome Sequencing Center for Infectious Disease"/>
            <person name="Wu L."/>
            <person name="Ma J."/>
        </authorList>
    </citation>
    <scope>NUCLEOTIDE SEQUENCE [LARGE SCALE GENOMIC DNA]</scope>
    <source>
        <strain evidence="4">NBRC 108730</strain>
    </source>
</reference>
<dbReference type="EMBL" id="BSUZ01000001">
    <property type="protein sequence ID" value="GMA87763.1"/>
    <property type="molecule type" value="Genomic_DNA"/>
</dbReference>
<protein>
    <submittedName>
        <fullName evidence="3">Uncharacterized protein</fullName>
    </submittedName>
</protein>
<evidence type="ECO:0000256" key="2">
    <source>
        <dbReference type="SAM" id="Phobius"/>
    </source>
</evidence>
<accession>A0ABQ6JHT1</accession>
<keyword evidence="4" id="KW-1185">Reference proteome</keyword>
<evidence type="ECO:0000313" key="3">
    <source>
        <dbReference type="EMBL" id="GMA87763.1"/>
    </source>
</evidence>
<name>A0ABQ6JHT1_9ACTN</name>
<dbReference type="Proteomes" id="UP001157017">
    <property type="component" value="Unassembled WGS sequence"/>
</dbReference>
<keyword evidence="2" id="KW-0812">Transmembrane</keyword>
<gene>
    <name evidence="3" type="ORF">GCM10025868_30130</name>
</gene>
<feature type="transmembrane region" description="Helical" evidence="2">
    <location>
        <begin position="12"/>
        <end position="32"/>
    </location>
</feature>
<evidence type="ECO:0000313" key="4">
    <source>
        <dbReference type="Proteomes" id="UP001157017"/>
    </source>
</evidence>